<feature type="region of interest" description="Disordered" evidence="1">
    <location>
        <begin position="116"/>
        <end position="151"/>
    </location>
</feature>
<sequence length="266" mass="29225">MSSSGASDRSAWQTCGRLAGGENSRTTSPAKTRRDGRKEEQIERLVQLECLNNEFKWGQINGGANLSTSTKLWRLIVFGTGIEPIILSRDSLSRAGTYTWVVFVRCSTHCLQDEYPPSKAKGRWPGHSKSQRGTGIPEETEIWKATPRGPSTSKHPLLVWALPLENSSQSTASVDIQSTKTPAASEEPPPSSEPPELPDESQKSQTTRTIEEFLAILPLLLRLILSTEASAQVDLSVSLKPTKTIRFTGQKFGRMGSTIRSVIFPC</sequence>
<proteinExistence type="predicted"/>
<accession>A0A9P5P5W8</accession>
<evidence type="ECO:0000313" key="2">
    <source>
        <dbReference type="EMBL" id="KAF9020344.1"/>
    </source>
</evidence>
<comment type="caution">
    <text evidence="2">The sequence shown here is derived from an EMBL/GenBank/DDBJ whole genome shotgun (WGS) entry which is preliminary data.</text>
</comment>
<protein>
    <submittedName>
        <fullName evidence="2">Uncharacterized protein</fullName>
    </submittedName>
</protein>
<organism evidence="2 3">
    <name type="scientific">Rhodocollybia butyracea</name>
    <dbReference type="NCBI Taxonomy" id="206335"/>
    <lineage>
        <taxon>Eukaryota</taxon>
        <taxon>Fungi</taxon>
        <taxon>Dikarya</taxon>
        <taxon>Basidiomycota</taxon>
        <taxon>Agaricomycotina</taxon>
        <taxon>Agaricomycetes</taxon>
        <taxon>Agaricomycetidae</taxon>
        <taxon>Agaricales</taxon>
        <taxon>Marasmiineae</taxon>
        <taxon>Omphalotaceae</taxon>
        <taxon>Rhodocollybia</taxon>
    </lineage>
</organism>
<feature type="compositionally biased region" description="Basic residues" evidence="1">
    <location>
        <begin position="120"/>
        <end position="130"/>
    </location>
</feature>
<gene>
    <name evidence="2" type="ORF">BDP27DRAFT_1377943</name>
</gene>
<feature type="compositionally biased region" description="Polar residues" evidence="1">
    <location>
        <begin position="1"/>
        <end position="13"/>
    </location>
</feature>
<feature type="region of interest" description="Disordered" evidence="1">
    <location>
        <begin position="171"/>
        <end position="206"/>
    </location>
</feature>
<evidence type="ECO:0000256" key="1">
    <source>
        <dbReference type="SAM" id="MobiDB-lite"/>
    </source>
</evidence>
<reference evidence="2" key="1">
    <citation type="submission" date="2020-11" db="EMBL/GenBank/DDBJ databases">
        <authorList>
            <consortium name="DOE Joint Genome Institute"/>
            <person name="Ahrendt S."/>
            <person name="Riley R."/>
            <person name="Andreopoulos W."/>
            <person name="Labutti K."/>
            <person name="Pangilinan J."/>
            <person name="Ruiz-Duenas F.J."/>
            <person name="Barrasa J.M."/>
            <person name="Sanchez-Garcia M."/>
            <person name="Camarero S."/>
            <person name="Miyauchi S."/>
            <person name="Serrano A."/>
            <person name="Linde D."/>
            <person name="Babiker R."/>
            <person name="Drula E."/>
            <person name="Ayuso-Fernandez I."/>
            <person name="Pacheco R."/>
            <person name="Padilla G."/>
            <person name="Ferreira P."/>
            <person name="Barriuso J."/>
            <person name="Kellner H."/>
            <person name="Castanera R."/>
            <person name="Alfaro M."/>
            <person name="Ramirez L."/>
            <person name="Pisabarro A.G."/>
            <person name="Kuo A."/>
            <person name="Tritt A."/>
            <person name="Lipzen A."/>
            <person name="He G."/>
            <person name="Yan M."/>
            <person name="Ng V."/>
            <person name="Cullen D."/>
            <person name="Martin F."/>
            <person name="Rosso M.-N."/>
            <person name="Henrissat B."/>
            <person name="Hibbett D."/>
            <person name="Martinez A.T."/>
            <person name="Grigoriev I.V."/>
        </authorList>
    </citation>
    <scope>NUCLEOTIDE SEQUENCE</scope>
    <source>
        <strain evidence="2">AH 40177</strain>
    </source>
</reference>
<name>A0A9P5P5W8_9AGAR</name>
<dbReference type="EMBL" id="JADNRY010001154">
    <property type="protein sequence ID" value="KAF9020344.1"/>
    <property type="molecule type" value="Genomic_DNA"/>
</dbReference>
<dbReference type="Proteomes" id="UP000772434">
    <property type="component" value="Unassembled WGS sequence"/>
</dbReference>
<feature type="compositionally biased region" description="Polar residues" evidence="1">
    <location>
        <begin position="171"/>
        <end position="181"/>
    </location>
</feature>
<keyword evidence="3" id="KW-1185">Reference proteome</keyword>
<evidence type="ECO:0000313" key="3">
    <source>
        <dbReference type="Proteomes" id="UP000772434"/>
    </source>
</evidence>
<dbReference type="AlphaFoldDB" id="A0A9P5P5W8"/>
<feature type="region of interest" description="Disordered" evidence="1">
    <location>
        <begin position="1"/>
        <end position="39"/>
    </location>
</feature>